<feature type="domain" description="CN hydrolase" evidence="9">
    <location>
        <begin position="1"/>
        <end position="233"/>
    </location>
</feature>
<dbReference type="Pfam" id="PF00795">
    <property type="entry name" value="CN_hydrolase"/>
    <property type="match status" value="1"/>
</dbReference>
<dbReference type="SUPFAM" id="SSF56317">
    <property type="entry name" value="Carbon-nitrogen hydrolase"/>
    <property type="match status" value="1"/>
</dbReference>
<dbReference type="PROSITE" id="PS50263">
    <property type="entry name" value="CN_HYDROLASE"/>
    <property type="match status" value="1"/>
</dbReference>
<evidence type="ECO:0000256" key="4">
    <source>
        <dbReference type="ARBA" id="ARBA00022741"/>
    </source>
</evidence>
<keyword evidence="6 7" id="KW-0520">NAD</keyword>
<evidence type="ECO:0000256" key="6">
    <source>
        <dbReference type="ARBA" id="ARBA00023027"/>
    </source>
</evidence>
<protein>
    <recommendedName>
        <fullName evidence="7">Glutamine-dependent NAD(+) synthetase</fullName>
        <ecNumber evidence="7">6.3.5.1</ecNumber>
    </recommendedName>
    <alternativeName>
        <fullName evidence="7">NAD(+) synthase [glutamine-hydrolyzing]</fullName>
    </alternativeName>
</protein>
<comment type="catalytic activity">
    <reaction evidence="7">
        <text>deamido-NAD(+) + L-glutamine + ATP + H2O = L-glutamate + AMP + diphosphate + NAD(+) + H(+)</text>
        <dbReference type="Rhea" id="RHEA:24384"/>
        <dbReference type="ChEBI" id="CHEBI:15377"/>
        <dbReference type="ChEBI" id="CHEBI:15378"/>
        <dbReference type="ChEBI" id="CHEBI:29985"/>
        <dbReference type="ChEBI" id="CHEBI:30616"/>
        <dbReference type="ChEBI" id="CHEBI:33019"/>
        <dbReference type="ChEBI" id="CHEBI:57540"/>
        <dbReference type="ChEBI" id="CHEBI:58359"/>
        <dbReference type="ChEBI" id="CHEBI:58437"/>
        <dbReference type="ChEBI" id="CHEBI:456215"/>
        <dbReference type="EC" id="6.3.5.1"/>
    </reaction>
</comment>
<dbReference type="EC" id="6.3.5.1" evidence="7"/>
<evidence type="ECO:0000256" key="5">
    <source>
        <dbReference type="ARBA" id="ARBA00022840"/>
    </source>
</evidence>
<dbReference type="RefSeq" id="WP_022063029.1">
    <property type="nucleotide sequence ID" value="NZ_JRGF01000006.1"/>
</dbReference>
<dbReference type="InterPro" id="IPR022310">
    <property type="entry name" value="NAD/GMP_synthase"/>
</dbReference>
<evidence type="ECO:0000256" key="3">
    <source>
        <dbReference type="ARBA" id="ARBA00022598"/>
    </source>
</evidence>
<dbReference type="PIRSF" id="PIRSF006630">
    <property type="entry name" value="NADS_GAT"/>
    <property type="match status" value="1"/>
</dbReference>
<keyword evidence="11" id="KW-1185">Reference proteome</keyword>
<comment type="similarity">
    <text evidence="2 7">In the C-terminal section; belongs to the NAD synthetase family.</text>
</comment>
<comment type="pathway">
    <text evidence="1 7">Cofactor biosynthesis; NAD(+) biosynthesis; NAD(+) from deamido-NAD(+) (L-Gln route): step 1/1.</text>
</comment>
<dbReference type="PANTHER" id="PTHR23090:SF9">
    <property type="entry name" value="GLUTAMINE-DEPENDENT NAD(+) SYNTHETASE"/>
    <property type="match status" value="1"/>
</dbReference>
<keyword evidence="4 7" id="KW-0547">Nucleotide-binding</keyword>
<comment type="similarity">
    <text evidence="8">Belongs to the NAD synthetase family.</text>
</comment>
<comment type="caution">
    <text evidence="10">The sequence shown here is derived from an EMBL/GenBank/DDBJ whole genome shotgun (WGS) entry which is preliminary data.</text>
</comment>
<keyword evidence="3 7" id="KW-0436">Ligase</keyword>
<dbReference type="InterPro" id="IPR036526">
    <property type="entry name" value="C-N_Hydrolase_sf"/>
</dbReference>
<dbReference type="Gene3D" id="3.60.110.10">
    <property type="entry name" value="Carbon-nitrogen hydrolase"/>
    <property type="match status" value="1"/>
</dbReference>
<dbReference type="EMBL" id="JRGF01000006">
    <property type="protein sequence ID" value="KHE42057.1"/>
    <property type="molecule type" value="Genomic_DNA"/>
</dbReference>
<dbReference type="CDD" id="cd00553">
    <property type="entry name" value="NAD_synthase"/>
    <property type="match status" value="1"/>
</dbReference>
<evidence type="ECO:0000256" key="7">
    <source>
        <dbReference type="PIRNR" id="PIRNR006630"/>
    </source>
</evidence>
<evidence type="ECO:0000313" key="11">
    <source>
        <dbReference type="Proteomes" id="UP000030889"/>
    </source>
</evidence>
<dbReference type="PANTHER" id="PTHR23090">
    <property type="entry name" value="NH 3 /GLUTAMINE-DEPENDENT NAD + SYNTHETASE"/>
    <property type="match status" value="1"/>
</dbReference>
<reference evidence="10 11" key="1">
    <citation type="submission" date="2014-09" db="EMBL/GenBank/DDBJ databases">
        <title>Alistipes sp. 627, sp. nov., a novel member of the family Rikenellaceae isolated from human faeces.</title>
        <authorList>
            <person name="Shkoporov A.N."/>
            <person name="Chaplin A.V."/>
            <person name="Motuzova O.V."/>
            <person name="Kafarskaia L.I."/>
            <person name="Khokhlova E.V."/>
            <person name="Efimov B.A."/>
        </authorList>
    </citation>
    <scope>NUCLEOTIDE SEQUENCE [LARGE SCALE GENOMIC DNA]</scope>
    <source>
        <strain evidence="10 11">627</strain>
    </source>
</reference>
<name>A0ABR4YJ07_9BACT</name>
<dbReference type="NCBIfam" id="NF010588">
    <property type="entry name" value="PRK13981.1"/>
    <property type="match status" value="1"/>
</dbReference>
<evidence type="ECO:0000256" key="2">
    <source>
        <dbReference type="ARBA" id="ARBA00007145"/>
    </source>
</evidence>
<evidence type="ECO:0000259" key="9">
    <source>
        <dbReference type="PROSITE" id="PS50263"/>
    </source>
</evidence>
<sequence>MRIAIAQLNYTIGAFENNKLKIMDAVQRAKADGADLVVFAEQSISGAPAYDLLNKVNFLDLCEEALVEIAACCDGISALVGLPVQEGRWTVSAAAFIQNRKIVGYITRKHILQRDDATFLYPGRGREFIQVAGRKIAVVVGEDIMHPDECSGCADAVINIGSSKYARQRIEKRYDFFAGMAYRLGTDVVFVNQVGANTDVIYDGSSAVFSAEGKPLALLAGFEEDYRVVELGGVHEPMEVPYQDKTRNVYRAIKLGLADFFRKNGYSRACLGLSGGIDSAVVAALAVEVLGAENVRVLLMPSQFSSDHSVEDAMQMVRTLGMQYDIVPITDIYRSVVDSMNPVFGEDTEFGVTEENIQARIRGVLLMALSNKFGHILLNTSNKSELALGWGTLYGDHTGMLSVIGDVYKSEVFDIARYINRNGEVIPENILLKAPSAELRPEQKDTDYLPPYDITDSVIYRMIEEGQSREEIINAGFDAEVVHKIYAMILRNEQKRKQFCPTLRVSTCPFGVLRVMPITSKYGF</sequence>
<dbReference type="InterPro" id="IPR003010">
    <property type="entry name" value="C-N_Hydrolase"/>
</dbReference>
<dbReference type="InterPro" id="IPR014729">
    <property type="entry name" value="Rossmann-like_a/b/a_fold"/>
</dbReference>
<dbReference type="InterPro" id="IPR014445">
    <property type="entry name" value="Gln-dep_NAD_synthase"/>
</dbReference>
<dbReference type="InterPro" id="IPR003694">
    <property type="entry name" value="NAD_synthase"/>
</dbReference>
<evidence type="ECO:0000313" key="10">
    <source>
        <dbReference type="EMBL" id="KHE42057.1"/>
    </source>
</evidence>
<proteinExistence type="inferred from homology"/>
<evidence type="ECO:0000256" key="8">
    <source>
        <dbReference type="RuleBase" id="RU003811"/>
    </source>
</evidence>
<keyword evidence="5 7" id="KW-0067">ATP-binding</keyword>
<gene>
    <name evidence="10" type="ORF">LG35_05735</name>
</gene>
<dbReference type="NCBIfam" id="TIGR00552">
    <property type="entry name" value="nadE"/>
    <property type="match status" value="1"/>
</dbReference>
<dbReference type="CDD" id="cd07570">
    <property type="entry name" value="GAT_Gln-NAD-synth"/>
    <property type="match status" value="1"/>
</dbReference>
<dbReference type="Gene3D" id="3.40.50.620">
    <property type="entry name" value="HUPs"/>
    <property type="match status" value="1"/>
</dbReference>
<dbReference type="SUPFAM" id="SSF52402">
    <property type="entry name" value="Adenine nucleotide alpha hydrolases-like"/>
    <property type="match status" value="1"/>
</dbReference>
<organism evidence="10 11">
    <name type="scientific">Alistipes inops</name>
    <dbReference type="NCBI Taxonomy" id="1501391"/>
    <lineage>
        <taxon>Bacteria</taxon>
        <taxon>Pseudomonadati</taxon>
        <taxon>Bacteroidota</taxon>
        <taxon>Bacteroidia</taxon>
        <taxon>Bacteroidales</taxon>
        <taxon>Rikenellaceae</taxon>
        <taxon>Alistipes</taxon>
    </lineage>
</organism>
<evidence type="ECO:0000256" key="1">
    <source>
        <dbReference type="ARBA" id="ARBA00005188"/>
    </source>
</evidence>
<dbReference type="Proteomes" id="UP000030889">
    <property type="component" value="Unassembled WGS sequence"/>
</dbReference>
<dbReference type="Pfam" id="PF02540">
    <property type="entry name" value="NAD_synthase"/>
    <property type="match status" value="1"/>
</dbReference>
<accession>A0ABR4YJ07</accession>